<dbReference type="Proteomes" id="UP000658720">
    <property type="component" value="Unassembled WGS sequence"/>
</dbReference>
<dbReference type="InterPro" id="IPR029069">
    <property type="entry name" value="HotDog_dom_sf"/>
</dbReference>
<gene>
    <name evidence="3" type="ORF">IQ217_13625</name>
</gene>
<dbReference type="PROSITE" id="PS01328">
    <property type="entry name" value="4HBCOA_THIOESTERASE"/>
    <property type="match status" value="1"/>
</dbReference>
<dbReference type="InterPro" id="IPR008272">
    <property type="entry name" value="HB-CoA_thioesterase_AS"/>
</dbReference>
<name>A0ABR9VU31_9SYNC</name>
<dbReference type="RefSeq" id="WP_190598278.1">
    <property type="nucleotide sequence ID" value="NZ_JADEVV010000041.1"/>
</dbReference>
<protein>
    <submittedName>
        <fullName evidence="3">Acyl-CoA thioesterase</fullName>
    </submittedName>
</protein>
<sequence length="166" mass="18819">MSDSPKPQLPPSPPGDHCLVPRPELEAVTEKWFEIMVRVQPHHTDYGGVVWHGTYLTWLETARVECLRSIGVDFADLVKLGCDLPVVNLALRYHRAIRLGQTAVIKVQMQEIQKVRLEWQNQIVCLETGELCVTGKITLVAIDPAKGKIMRRLPPVVQENLLKLRQ</sequence>
<proteinExistence type="inferred from homology"/>
<dbReference type="CDD" id="cd00586">
    <property type="entry name" value="4HBT"/>
    <property type="match status" value="1"/>
</dbReference>
<dbReference type="Pfam" id="PF13279">
    <property type="entry name" value="4HBT_2"/>
    <property type="match status" value="1"/>
</dbReference>
<dbReference type="EMBL" id="JADEVV010000041">
    <property type="protein sequence ID" value="MBE9254859.1"/>
    <property type="molecule type" value="Genomic_DNA"/>
</dbReference>
<reference evidence="3 4" key="1">
    <citation type="submission" date="2020-10" db="EMBL/GenBank/DDBJ databases">
        <authorList>
            <person name="Castelo-Branco R."/>
            <person name="Eusebio N."/>
            <person name="Adriana R."/>
            <person name="Vieira A."/>
            <person name="Brugerolle De Fraissinette N."/>
            <person name="Rezende De Castro R."/>
            <person name="Schneider M.P."/>
            <person name="Vasconcelos V."/>
            <person name="Leao P.N."/>
        </authorList>
    </citation>
    <scope>NUCLEOTIDE SEQUENCE [LARGE SCALE GENOMIC DNA]</scope>
    <source>
        <strain evidence="3 4">LEGE 00031</strain>
    </source>
</reference>
<dbReference type="InterPro" id="IPR050563">
    <property type="entry name" value="4-hydroxybenzoyl-CoA_TE"/>
</dbReference>
<dbReference type="PANTHER" id="PTHR31793:SF37">
    <property type="entry name" value="ACYL-COA THIOESTER HYDROLASE YBGC"/>
    <property type="match status" value="1"/>
</dbReference>
<keyword evidence="2" id="KW-0378">Hydrolase</keyword>
<organism evidence="3 4">
    <name type="scientific">Synechocystis salina LEGE 00031</name>
    <dbReference type="NCBI Taxonomy" id="1828736"/>
    <lineage>
        <taxon>Bacteria</taxon>
        <taxon>Bacillati</taxon>
        <taxon>Cyanobacteriota</taxon>
        <taxon>Cyanophyceae</taxon>
        <taxon>Synechococcales</taxon>
        <taxon>Merismopediaceae</taxon>
        <taxon>Synechocystis</taxon>
    </lineage>
</organism>
<dbReference type="InterPro" id="IPR006684">
    <property type="entry name" value="YbgC/YbaW"/>
</dbReference>
<dbReference type="PANTHER" id="PTHR31793">
    <property type="entry name" value="4-HYDROXYBENZOYL-COA THIOESTERASE FAMILY MEMBER"/>
    <property type="match status" value="1"/>
</dbReference>
<comment type="caution">
    <text evidence="3">The sequence shown here is derived from an EMBL/GenBank/DDBJ whole genome shotgun (WGS) entry which is preliminary data.</text>
</comment>
<evidence type="ECO:0000256" key="1">
    <source>
        <dbReference type="ARBA" id="ARBA00005953"/>
    </source>
</evidence>
<evidence type="ECO:0000256" key="2">
    <source>
        <dbReference type="ARBA" id="ARBA00022801"/>
    </source>
</evidence>
<comment type="similarity">
    <text evidence="1">Belongs to the 4-hydroxybenzoyl-CoA thioesterase family.</text>
</comment>
<evidence type="ECO:0000313" key="3">
    <source>
        <dbReference type="EMBL" id="MBE9254859.1"/>
    </source>
</evidence>
<dbReference type="Gene3D" id="3.10.129.10">
    <property type="entry name" value="Hotdog Thioesterase"/>
    <property type="match status" value="1"/>
</dbReference>
<dbReference type="SUPFAM" id="SSF54637">
    <property type="entry name" value="Thioesterase/thiol ester dehydrase-isomerase"/>
    <property type="match status" value="1"/>
</dbReference>
<dbReference type="NCBIfam" id="TIGR00051">
    <property type="entry name" value="YbgC/FadM family acyl-CoA thioesterase"/>
    <property type="match status" value="1"/>
</dbReference>
<accession>A0ABR9VU31</accession>
<keyword evidence="4" id="KW-1185">Reference proteome</keyword>
<evidence type="ECO:0000313" key="4">
    <source>
        <dbReference type="Proteomes" id="UP000658720"/>
    </source>
</evidence>